<dbReference type="InterPro" id="IPR039809">
    <property type="entry name" value="Chemokine_b/g/d"/>
</dbReference>
<dbReference type="Proteomes" id="UP000694552">
    <property type="component" value="Unplaced"/>
</dbReference>
<reference evidence="8" key="2">
    <citation type="submission" date="2025-09" db="UniProtKB">
        <authorList>
            <consortium name="Ensembl"/>
        </authorList>
    </citation>
    <scope>IDENTIFICATION</scope>
</reference>
<sequence length="490" mass="52022">MCYSSCVAPEDAISSQEGEILPVILPCPPCGNMNALSLQVLLALTVLCLATLAGGQPKAPLKCSTECNHFTSQRLEKLVRSYRWTEPGCRKRAVIFITLKSREICADPEEEWVKKTIEKLDQKKAAASPLPRDATSAVAPEEPGVFQKHVGLTVTAPSQATTPTNFFQGTGTTVLERIHVPPARMEATNKSPPAMQDTTQVPAGLSPVTWEVAAHSEVTPEANGDSLKSPAPSTTFSAGMVSSQPTPYPTALARGFDNTVGSTEEPVGHTANATVDVQDTTSSSNSEPMAITKGSDHPVLSTNESLDPTSARAKAPDTASSSFSSDLPAILDSTGITTAPATPVPPEPTPVSALNSTTAIDKGPFVHTNKVVSSFADAFGTRASNYSSPVGKEESSEKLIFVSQAFSGQARVQMTTEGRNNLPLPSMSRSTTHFVIPVSVVGGLMACSVTAAWLYLKFGVKTEEMAREMVEGLLYQKKGHRNNVYLMEVI</sequence>
<dbReference type="GO" id="GO:0030335">
    <property type="term" value="P:positive regulation of cell migration"/>
    <property type="evidence" value="ECO:0007669"/>
    <property type="project" value="TreeGrafter"/>
</dbReference>
<evidence type="ECO:0000259" key="7">
    <source>
        <dbReference type="SMART" id="SM00199"/>
    </source>
</evidence>
<keyword evidence="6" id="KW-1133">Transmembrane helix</keyword>
<evidence type="ECO:0000256" key="4">
    <source>
        <dbReference type="ARBA" id="ARBA00022729"/>
    </source>
</evidence>
<dbReference type="Ensembl" id="ENSOSUT00000016100.1">
    <property type="protein sequence ID" value="ENSOSUP00000015566.1"/>
    <property type="gene ID" value="ENSOSUG00000011138.1"/>
</dbReference>
<dbReference type="AlphaFoldDB" id="A0A8C8B7X6"/>
<evidence type="ECO:0000256" key="1">
    <source>
        <dbReference type="ARBA" id="ARBA00004613"/>
    </source>
</evidence>
<dbReference type="Pfam" id="PF00048">
    <property type="entry name" value="IL8"/>
    <property type="match status" value="1"/>
</dbReference>
<evidence type="ECO:0000313" key="9">
    <source>
        <dbReference type="Proteomes" id="UP000694552"/>
    </source>
</evidence>
<proteinExistence type="predicted"/>
<feature type="domain" description="Chemokine interleukin-8-like" evidence="7">
    <location>
        <begin position="60"/>
        <end position="120"/>
    </location>
</feature>
<dbReference type="PANTHER" id="PTHR12015:SF183">
    <property type="entry name" value="C-C MOTIF CHEMOKINE 3"/>
    <property type="match status" value="1"/>
</dbReference>
<dbReference type="Gene3D" id="2.40.50.40">
    <property type="match status" value="1"/>
</dbReference>
<protein>
    <recommendedName>
        <fullName evidence="7">Chemokine interleukin-8-like domain-containing protein</fullName>
    </recommendedName>
</protein>
<dbReference type="GO" id="GO:0061844">
    <property type="term" value="P:antimicrobial humoral immune response mediated by antimicrobial peptide"/>
    <property type="evidence" value="ECO:0007669"/>
    <property type="project" value="TreeGrafter"/>
</dbReference>
<evidence type="ECO:0000256" key="3">
    <source>
        <dbReference type="ARBA" id="ARBA00022525"/>
    </source>
</evidence>
<name>A0A8C8B7X6_9STRI</name>
<dbReference type="PANTHER" id="PTHR12015">
    <property type="entry name" value="SMALL INDUCIBLE CYTOKINE A"/>
    <property type="match status" value="1"/>
</dbReference>
<feature type="compositionally biased region" description="Polar residues" evidence="5">
    <location>
        <begin position="231"/>
        <end position="245"/>
    </location>
</feature>
<feature type="transmembrane region" description="Helical" evidence="6">
    <location>
        <begin position="434"/>
        <end position="456"/>
    </location>
</feature>
<dbReference type="SUPFAM" id="SSF54117">
    <property type="entry name" value="Interleukin 8-like chemokines"/>
    <property type="match status" value="1"/>
</dbReference>
<dbReference type="GO" id="GO:0008009">
    <property type="term" value="F:chemokine activity"/>
    <property type="evidence" value="ECO:0007669"/>
    <property type="project" value="InterPro"/>
</dbReference>
<feature type="region of interest" description="Disordered" evidence="5">
    <location>
        <begin position="217"/>
        <end position="325"/>
    </location>
</feature>
<comment type="subcellular location">
    <subcellularLocation>
        <location evidence="1">Secreted</location>
    </subcellularLocation>
</comment>
<dbReference type="GO" id="GO:0048020">
    <property type="term" value="F:CCR chemokine receptor binding"/>
    <property type="evidence" value="ECO:0007669"/>
    <property type="project" value="TreeGrafter"/>
</dbReference>
<evidence type="ECO:0000256" key="5">
    <source>
        <dbReference type="SAM" id="MobiDB-lite"/>
    </source>
</evidence>
<organism evidence="8 9">
    <name type="scientific">Otus sunia</name>
    <name type="common">Oriental scops-owl</name>
    <dbReference type="NCBI Taxonomy" id="257818"/>
    <lineage>
        <taxon>Eukaryota</taxon>
        <taxon>Metazoa</taxon>
        <taxon>Chordata</taxon>
        <taxon>Craniata</taxon>
        <taxon>Vertebrata</taxon>
        <taxon>Euteleostomi</taxon>
        <taxon>Archelosauria</taxon>
        <taxon>Archosauria</taxon>
        <taxon>Dinosauria</taxon>
        <taxon>Saurischia</taxon>
        <taxon>Theropoda</taxon>
        <taxon>Coelurosauria</taxon>
        <taxon>Aves</taxon>
        <taxon>Neognathae</taxon>
        <taxon>Neoaves</taxon>
        <taxon>Telluraves</taxon>
        <taxon>Strigiformes</taxon>
        <taxon>Strigidae</taxon>
        <taxon>Otus</taxon>
    </lineage>
</organism>
<dbReference type="GO" id="GO:0070098">
    <property type="term" value="P:chemokine-mediated signaling pathway"/>
    <property type="evidence" value="ECO:0007669"/>
    <property type="project" value="TreeGrafter"/>
</dbReference>
<dbReference type="InterPro" id="IPR036048">
    <property type="entry name" value="Interleukin_8-like_sf"/>
</dbReference>
<keyword evidence="4" id="KW-0732">Signal</keyword>
<reference evidence="8" key="1">
    <citation type="submission" date="2025-08" db="UniProtKB">
        <authorList>
            <consortium name="Ensembl"/>
        </authorList>
    </citation>
    <scope>IDENTIFICATION</scope>
</reference>
<dbReference type="GO" id="GO:0005615">
    <property type="term" value="C:extracellular space"/>
    <property type="evidence" value="ECO:0007669"/>
    <property type="project" value="UniProtKB-KW"/>
</dbReference>
<keyword evidence="9" id="KW-1185">Reference proteome</keyword>
<evidence type="ECO:0000313" key="8">
    <source>
        <dbReference type="Ensembl" id="ENSOSUP00000015566.1"/>
    </source>
</evidence>
<dbReference type="InterPro" id="IPR001811">
    <property type="entry name" value="Chemokine_IL8-like_dom"/>
</dbReference>
<keyword evidence="6" id="KW-0472">Membrane</keyword>
<keyword evidence="2" id="KW-0202">Cytokine</keyword>
<feature type="compositionally biased region" description="Polar residues" evidence="5">
    <location>
        <begin position="271"/>
        <end position="287"/>
    </location>
</feature>
<accession>A0A8C8B7X6</accession>
<dbReference type="GO" id="GO:0006954">
    <property type="term" value="P:inflammatory response"/>
    <property type="evidence" value="ECO:0007669"/>
    <property type="project" value="TreeGrafter"/>
</dbReference>
<keyword evidence="6" id="KW-0812">Transmembrane</keyword>
<evidence type="ECO:0000256" key="6">
    <source>
        <dbReference type="SAM" id="Phobius"/>
    </source>
</evidence>
<dbReference type="CDD" id="cd00272">
    <property type="entry name" value="Chemokine_CC"/>
    <property type="match status" value="1"/>
</dbReference>
<keyword evidence="3" id="KW-0964">Secreted</keyword>
<evidence type="ECO:0000256" key="2">
    <source>
        <dbReference type="ARBA" id="ARBA00022514"/>
    </source>
</evidence>
<dbReference type="SMART" id="SM00199">
    <property type="entry name" value="SCY"/>
    <property type="match status" value="1"/>
</dbReference>